<keyword evidence="5" id="KW-1185">Reference proteome</keyword>
<dbReference type="PANTHER" id="PTHR24171:SF8">
    <property type="entry name" value="BRCA1-ASSOCIATED RING DOMAIN PROTEIN 1"/>
    <property type="match status" value="1"/>
</dbReference>
<evidence type="ECO:0000313" key="4">
    <source>
        <dbReference type="EMBL" id="KAK7959059.1"/>
    </source>
</evidence>
<dbReference type="SMART" id="SM00248">
    <property type="entry name" value="ANK"/>
    <property type="match status" value="2"/>
</dbReference>
<evidence type="ECO:0008006" key="6">
    <source>
        <dbReference type="Google" id="ProtNLM"/>
    </source>
</evidence>
<dbReference type="GeneID" id="92073197"/>
<sequence length="142" mass="15198">MERLIELGASPNAVLPMRENKGIEPMNGLLSEGVIVLHGHSFTSVHVAVSRFAPEETVELLLDRGADIEARTDVGLTPLLVAAQRGHHTVAKLLIGRGACLEARAHDGRSVEDILMGPPAGYPGPPDSMRGRKRIAVCLKEP</sequence>
<comment type="caution">
    <text evidence="4">The sequence shown here is derived from an EMBL/GenBank/DDBJ whole genome shotgun (WGS) entry which is preliminary data.</text>
</comment>
<dbReference type="InterPro" id="IPR002110">
    <property type="entry name" value="Ankyrin_rpt"/>
</dbReference>
<evidence type="ECO:0000256" key="1">
    <source>
        <dbReference type="ARBA" id="ARBA00022737"/>
    </source>
</evidence>
<dbReference type="PANTHER" id="PTHR24171">
    <property type="entry name" value="ANKYRIN REPEAT DOMAIN-CONTAINING PROTEIN 39-RELATED"/>
    <property type="match status" value="1"/>
</dbReference>
<dbReference type="PROSITE" id="PS50088">
    <property type="entry name" value="ANK_REPEAT"/>
    <property type="match status" value="2"/>
</dbReference>
<feature type="repeat" description="ANK" evidence="3">
    <location>
        <begin position="40"/>
        <end position="73"/>
    </location>
</feature>
<feature type="repeat" description="ANK" evidence="3">
    <location>
        <begin position="74"/>
        <end position="106"/>
    </location>
</feature>
<dbReference type="PROSITE" id="PS50297">
    <property type="entry name" value="ANK_REP_REGION"/>
    <property type="match status" value="2"/>
</dbReference>
<proteinExistence type="predicted"/>
<keyword evidence="2 3" id="KW-0040">ANK repeat</keyword>
<evidence type="ECO:0000313" key="5">
    <source>
        <dbReference type="Proteomes" id="UP001391051"/>
    </source>
</evidence>
<dbReference type="Gene3D" id="1.25.40.20">
    <property type="entry name" value="Ankyrin repeat-containing domain"/>
    <property type="match status" value="1"/>
</dbReference>
<dbReference type="Proteomes" id="UP001391051">
    <property type="component" value="Unassembled WGS sequence"/>
</dbReference>
<dbReference type="Pfam" id="PF13637">
    <property type="entry name" value="Ank_4"/>
    <property type="match status" value="1"/>
</dbReference>
<evidence type="ECO:0000256" key="3">
    <source>
        <dbReference type="PROSITE-ProRule" id="PRU00023"/>
    </source>
</evidence>
<protein>
    <recommendedName>
        <fullName evidence="6">Ankyrin repeat protein</fullName>
    </recommendedName>
</protein>
<gene>
    <name evidence="4" type="ORF">PG986_003913</name>
</gene>
<reference evidence="4 5" key="1">
    <citation type="submission" date="2023-01" db="EMBL/GenBank/DDBJ databases">
        <title>Analysis of 21 Apiospora genomes using comparative genomics revels a genus with tremendous synthesis potential of carbohydrate active enzymes and secondary metabolites.</title>
        <authorList>
            <person name="Sorensen T."/>
        </authorList>
    </citation>
    <scope>NUCLEOTIDE SEQUENCE [LARGE SCALE GENOMIC DNA]</scope>
    <source>
        <strain evidence="4 5">CBS 24483</strain>
    </source>
</reference>
<accession>A0ABR1QL35</accession>
<dbReference type="RefSeq" id="XP_066702762.1">
    <property type="nucleotide sequence ID" value="XM_066840135.1"/>
</dbReference>
<dbReference type="InterPro" id="IPR036770">
    <property type="entry name" value="Ankyrin_rpt-contain_sf"/>
</dbReference>
<dbReference type="SUPFAM" id="SSF48403">
    <property type="entry name" value="Ankyrin repeat"/>
    <property type="match status" value="1"/>
</dbReference>
<dbReference type="EMBL" id="JAQQWE010000003">
    <property type="protein sequence ID" value="KAK7959059.1"/>
    <property type="molecule type" value="Genomic_DNA"/>
</dbReference>
<organism evidence="4 5">
    <name type="scientific">Apiospora aurea</name>
    <dbReference type="NCBI Taxonomy" id="335848"/>
    <lineage>
        <taxon>Eukaryota</taxon>
        <taxon>Fungi</taxon>
        <taxon>Dikarya</taxon>
        <taxon>Ascomycota</taxon>
        <taxon>Pezizomycotina</taxon>
        <taxon>Sordariomycetes</taxon>
        <taxon>Xylariomycetidae</taxon>
        <taxon>Amphisphaeriales</taxon>
        <taxon>Apiosporaceae</taxon>
        <taxon>Apiospora</taxon>
    </lineage>
</organism>
<name>A0ABR1QL35_9PEZI</name>
<keyword evidence="1" id="KW-0677">Repeat</keyword>
<evidence type="ECO:0000256" key="2">
    <source>
        <dbReference type="ARBA" id="ARBA00023043"/>
    </source>
</evidence>